<accession>A0A420M7D9</accession>
<sequence length="99" mass="10084">SDGSPARGGPAIRNEPKEPLAGSRASKGDEADGGGGLGFGAEPVEASGRQEVAPTLATAARDAHGARAYMWQAPRQRARADNAAALRLVAANTEHIRIG</sequence>
<organism evidence="2 3">
    <name type="scientific">Fusarium oxysporum</name>
    <name type="common">Fusarium vascular wilt</name>
    <dbReference type="NCBI Taxonomy" id="5507"/>
    <lineage>
        <taxon>Eukaryota</taxon>
        <taxon>Fungi</taxon>
        <taxon>Dikarya</taxon>
        <taxon>Ascomycota</taxon>
        <taxon>Pezizomycotina</taxon>
        <taxon>Sordariomycetes</taxon>
        <taxon>Hypocreomycetidae</taxon>
        <taxon>Hypocreales</taxon>
        <taxon>Nectriaceae</taxon>
        <taxon>Fusarium</taxon>
        <taxon>Fusarium oxysporum species complex</taxon>
    </lineage>
</organism>
<name>A0A420M7D9_FUSOX</name>
<proteinExistence type="predicted"/>
<gene>
    <name evidence="2" type="ORF">BFJ69_g17766</name>
</gene>
<dbReference type="EMBL" id="MRCX01001046">
    <property type="protein sequence ID" value="RKK54498.1"/>
    <property type="molecule type" value="Genomic_DNA"/>
</dbReference>
<evidence type="ECO:0000313" key="3">
    <source>
        <dbReference type="Proteomes" id="UP000285084"/>
    </source>
</evidence>
<dbReference type="AlphaFoldDB" id="A0A420M7D9"/>
<feature type="non-terminal residue" evidence="2">
    <location>
        <position position="1"/>
    </location>
</feature>
<protein>
    <submittedName>
        <fullName evidence="2">Uncharacterized protein</fullName>
    </submittedName>
</protein>
<evidence type="ECO:0000313" key="2">
    <source>
        <dbReference type="EMBL" id="RKK54498.1"/>
    </source>
</evidence>
<evidence type="ECO:0000256" key="1">
    <source>
        <dbReference type="SAM" id="MobiDB-lite"/>
    </source>
</evidence>
<comment type="caution">
    <text evidence="2">The sequence shown here is derived from an EMBL/GenBank/DDBJ whole genome shotgun (WGS) entry which is preliminary data.</text>
</comment>
<feature type="region of interest" description="Disordered" evidence="1">
    <location>
        <begin position="1"/>
        <end position="51"/>
    </location>
</feature>
<dbReference type="Proteomes" id="UP000285084">
    <property type="component" value="Unassembled WGS sequence"/>
</dbReference>
<reference evidence="2 3" key="1">
    <citation type="journal article" date="2018" name="Sci. Rep.">
        <title>Characterisation of pathogen-specific regions and novel effector candidates in Fusarium oxysporum f. sp. cepae.</title>
        <authorList>
            <person name="Armitage A.D."/>
            <person name="Taylor A."/>
            <person name="Sobczyk M.K."/>
            <person name="Baxter L."/>
            <person name="Greenfield B.P."/>
            <person name="Bates H.J."/>
            <person name="Wilson F."/>
            <person name="Jackson A.C."/>
            <person name="Ott S."/>
            <person name="Harrison R.J."/>
            <person name="Clarkson J.P."/>
        </authorList>
    </citation>
    <scope>NUCLEOTIDE SEQUENCE [LARGE SCALE GENOMIC DNA]</scope>
    <source>
        <strain evidence="2 3">Fo_A13</strain>
    </source>
</reference>